<gene>
    <name evidence="3" type="ORF">LO80_04645</name>
</gene>
<dbReference type="Pfam" id="PF01266">
    <property type="entry name" value="DAO"/>
    <property type="match status" value="1"/>
</dbReference>
<dbReference type="AlphaFoldDB" id="A0A097EP34"/>
<dbReference type="RefSeq" id="WP_040008991.1">
    <property type="nucleotide sequence ID" value="NZ_CP009574.1"/>
</dbReference>
<dbReference type="Gene3D" id="3.50.50.60">
    <property type="entry name" value="FAD/NAD(P)-binding domain"/>
    <property type="match status" value="1"/>
</dbReference>
<dbReference type="Gene3D" id="3.30.9.10">
    <property type="entry name" value="D-Amino Acid Oxidase, subunit A, domain 2"/>
    <property type="match status" value="1"/>
</dbReference>
<evidence type="ECO:0000313" key="4">
    <source>
        <dbReference type="Proteomes" id="UP000029672"/>
    </source>
</evidence>
<dbReference type="InterPro" id="IPR006076">
    <property type="entry name" value="FAD-dep_OxRdtase"/>
</dbReference>
<proteinExistence type="predicted"/>
<dbReference type="PANTHER" id="PTHR13847">
    <property type="entry name" value="SARCOSINE DEHYDROGENASE-RELATED"/>
    <property type="match status" value="1"/>
</dbReference>
<dbReference type="KEGG" id="frf:LO80_04645"/>
<dbReference type="GO" id="GO:0016491">
    <property type="term" value="F:oxidoreductase activity"/>
    <property type="evidence" value="ECO:0007669"/>
    <property type="project" value="UniProtKB-KW"/>
</dbReference>
<feature type="domain" description="FAD dependent oxidoreductase" evidence="2">
    <location>
        <begin position="64"/>
        <end position="416"/>
    </location>
</feature>
<name>A0A097EP34_9GAMM</name>
<protein>
    <recommendedName>
        <fullName evidence="2">FAD dependent oxidoreductase domain-containing protein</fullName>
    </recommendedName>
</protein>
<organism evidence="3 4">
    <name type="scientific">Candidatus Francisella endociliophora</name>
    <dbReference type="NCBI Taxonomy" id="653937"/>
    <lineage>
        <taxon>Bacteria</taxon>
        <taxon>Pseudomonadati</taxon>
        <taxon>Pseudomonadota</taxon>
        <taxon>Gammaproteobacteria</taxon>
        <taxon>Thiotrichales</taxon>
        <taxon>Francisellaceae</taxon>
        <taxon>Francisella</taxon>
    </lineage>
</organism>
<dbReference type="STRING" id="1547445.LO80_04645"/>
<dbReference type="SUPFAM" id="SSF51905">
    <property type="entry name" value="FAD/NAD(P)-binding domain"/>
    <property type="match status" value="1"/>
</dbReference>
<keyword evidence="1" id="KW-0560">Oxidoreductase</keyword>
<dbReference type="eggNOG" id="COG0665">
    <property type="taxonomic scope" value="Bacteria"/>
</dbReference>
<dbReference type="OrthoDB" id="311718at2"/>
<dbReference type="EMBL" id="CP009574">
    <property type="protein sequence ID" value="AIT09325.1"/>
    <property type="molecule type" value="Genomic_DNA"/>
</dbReference>
<evidence type="ECO:0000313" key="3">
    <source>
        <dbReference type="EMBL" id="AIT09325.1"/>
    </source>
</evidence>
<dbReference type="GO" id="GO:0005737">
    <property type="term" value="C:cytoplasm"/>
    <property type="evidence" value="ECO:0007669"/>
    <property type="project" value="TreeGrafter"/>
</dbReference>
<evidence type="ECO:0000256" key="1">
    <source>
        <dbReference type="ARBA" id="ARBA00023002"/>
    </source>
</evidence>
<keyword evidence="4" id="KW-1185">Reference proteome</keyword>
<reference evidence="3 4" key="1">
    <citation type="submission" date="2014-10" db="EMBL/GenBank/DDBJ databases">
        <title>Whole genome sequence of Francisella endociliophora strain FSC1006, isolated from a laboratory culture of the marine ciliate Euplotes raikovi.</title>
        <authorList>
            <person name="Granberg M."/>
            <person name="Backman S."/>
            <person name="Lundmark E."/>
            <person name="Nilsson E."/>
            <person name="Karlsson E."/>
            <person name="Thelaus J."/>
            <person name="Ohrman C."/>
            <person name="Larkeryd A."/>
            <person name="Stenberg P."/>
        </authorList>
    </citation>
    <scope>NUCLEOTIDE SEQUENCE [LARGE SCALE GENOMIC DNA]</scope>
    <source>
        <strain evidence="3 4">FSC1006</strain>
    </source>
</reference>
<dbReference type="Proteomes" id="UP000029672">
    <property type="component" value="Chromosome"/>
</dbReference>
<accession>A0A097EP34</accession>
<dbReference type="PANTHER" id="PTHR13847:SF281">
    <property type="entry name" value="FAD DEPENDENT OXIDOREDUCTASE DOMAIN-CONTAINING PROTEIN"/>
    <property type="match status" value="1"/>
</dbReference>
<evidence type="ECO:0000259" key="2">
    <source>
        <dbReference type="Pfam" id="PF01266"/>
    </source>
</evidence>
<dbReference type="HOGENOM" id="CLU_007884_3_0_6"/>
<dbReference type="InterPro" id="IPR036188">
    <property type="entry name" value="FAD/NAD-bd_sf"/>
</dbReference>
<sequence length="468" mass="51918">MNSTKYKPEILDIPKLNSQSWSNTIGDWSWQSNLPNREDSENYYQASLQDLPQHKRLARNTKCDVLVIGAGLLGSSTALHLSENNIDTILIDQDQIGVNASGRNGGQLTPGLARWEACDIAKSFTIDEAKRLWEFTSHSSMQTIQDIITKYNLDVDYKQGHITAAIHPGHITALKKSVNSRKKLGDNAPKILSTTGIKKHIKSEIYHGGIFDSIGGHIHPLALNLGLVYAFKKNKGNVYENTKALNLNQHNNKIIVETEGGKITANKVIVATHVSTFEILSQEAKATIPFYSYVSVTEPLSFDSNELLPTNMPVYDTSLQIDYFRKVRGNRILFGAAGTGSRWDFEKTSTMLKERITDVFPSLSQTNLDFVWSGTTDLTVKGPTAAYNIGDKIYSVFGWSGHGVAQTVRIGKAISDKIVHQCDDFDMLCKVPNINIPMGRFLSPVLIPTLTAALEVKSKIFPEKMISF</sequence>